<feature type="compositionally biased region" description="Low complexity" evidence="1">
    <location>
        <begin position="144"/>
        <end position="156"/>
    </location>
</feature>
<keyword evidence="3" id="KW-1185">Reference proteome</keyword>
<proteinExistence type="predicted"/>
<evidence type="ECO:0000313" key="3">
    <source>
        <dbReference type="Proteomes" id="UP001215598"/>
    </source>
</evidence>
<feature type="region of interest" description="Disordered" evidence="1">
    <location>
        <begin position="123"/>
        <end position="162"/>
    </location>
</feature>
<name>A0AAD7NMQ1_9AGAR</name>
<evidence type="ECO:0000256" key="1">
    <source>
        <dbReference type="SAM" id="MobiDB-lite"/>
    </source>
</evidence>
<protein>
    <submittedName>
        <fullName evidence="2">Uncharacterized protein</fullName>
    </submittedName>
</protein>
<sequence length="266" mass="28895">MISVVKSPPPSARPPADSRGRLYRTIERGGLRCTGAAAAVSLLLVARVRINRTRSPRRLSLTPPVDDYVLRYPRDVQCARYTDSSFATRPPSAVACATARLQAHRKTRPATGDELDLVQDGRERWESGDGGRSVPAGKECGSYTSPSLPALATPPSGERARTRSMCGLPLPPLHRSIAVTCYLLLRVGAPHDRALREWVNDDEAWGAAVFSLRLYGGPVRDKIEGQGRRSPRGSCSPAAHQPTPAPTCVGVAVSSSRLSLRRWWAR</sequence>
<accession>A0AAD7NMQ1</accession>
<gene>
    <name evidence="2" type="ORF">B0H16DRAFT_1453440</name>
</gene>
<dbReference type="AlphaFoldDB" id="A0AAD7NMQ1"/>
<dbReference type="EMBL" id="JARKIB010000021">
    <property type="protein sequence ID" value="KAJ7767824.1"/>
    <property type="molecule type" value="Genomic_DNA"/>
</dbReference>
<organism evidence="2 3">
    <name type="scientific">Mycena metata</name>
    <dbReference type="NCBI Taxonomy" id="1033252"/>
    <lineage>
        <taxon>Eukaryota</taxon>
        <taxon>Fungi</taxon>
        <taxon>Dikarya</taxon>
        <taxon>Basidiomycota</taxon>
        <taxon>Agaricomycotina</taxon>
        <taxon>Agaricomycetes</taxon>
        <taxon>Agaricomycetidae</taxon>
        <taxon>Agaricales</taxon>
        <taxon>Marasmiineae</taxon>
        <taxon>Mycenaceae</taxon>
        <taxon>Mycena</taxon>
    </lineage>
</organism>
<comment type="caution">
    <text evidence="2">The sequence shown here is derived from an EMBL/GenBank/DDBJ whole genome shotgun (WGS) entry which is preliminary data.</text>
</comment>
<feature type="region of interest" description="Disordered" evidence="1">
    <location>
        <begin position="222"/>
        <end position="246"/>
    </location>
</feature>
<dbReference type="Proteomes" id="UP001215598">
    <property type="component" value="Unassembled WGS sequence"/>
</dbReference>
<reference evidence="2" key="1">
    <citation type="submission" date="2023-03" db="EMBL/GenBank/DDBJ databases">
        <title>Massive genome expansion in bonnet fungi (Mycena s.s.) driven by repeated elements and novel gene families across ecological guilds.</title>
        <authorList>
            <consortium name="Lawrence Berkeley National Laboratory"/>
            <person name="Harder C.B."/>
            <person name="Miyauchi S."/>
            <person name="Viragh M."/>
            <person name="Kuo A."/>
            <person name="Thoen E."/>
            <person name="Andreopoulos B."/>
            <person name="Lu D."/>
            <person name="Skrede I."/>
            <person name="Drula E."/>
            <person name="Henrissat B."/>
            <person name="Morin E."/>
            <person name="Kohler A."/>
            <person name="Barry K."/>
            <person name="LaButti K."/>
            <person name="Morin E."/>
            <person name="Salamov A."/>
            <person name="Lipzen A."/>
            <person name="Mereny Z."/>
            <person name="Hegedus B."/>
            <person name="Baldrian P."/>
            <person name="Stursova M."/>
            <person name="Weitz H."/>
            <person name="Taylor A."/>
            <person name="Grigoriev I.V."/>
            <person name="Nagy L.G."/>
            <person name="Martin F."/>
            <person name="Kauserud H."/>
        </authorList>
    </citation>
    <scope>NUCLEOTIDE SEQUENCE</scope>
    <source>
        <strain evidence="2">CBHHK182m</strain>
    </source>
</reference>
<evidence type="ECO:0000313" key="2">
    <source>
        <dbReference type="EMBL" id="KAJ7767824.1"/>
    </source>
</evidence>